<feature type="binding site" evidence="7">
    <location>
        <begin position="75"/>
        <end position="76"/>
    </location>
    <ligand>
        <name>substrate</name>
    </ligand>
</feature>
<dbReference type="InterPro" id="IPR018187">
    <property type="entry name" value="Asp/Glu_racemase_AS_1"/>
</dbReference>
<keyword evidence="4 7" id="KW-0573">Peptidoglycan synthesis</keyword>
<evidence type="ECO:0000256" key="4">
    <source>
        <dbReference type="ARBA" id="ARBA00022984"/>
    </source>
</evidence>
<keyword evidence="3 7" id="KW-0133">Cell shape</keyword>
<feature type="active site" description="Proton donor/acceptor" evidence="7">
    <location>
        <position position="184"/>
    </location>
</feature>
<gene>
    <name evidence="7" type="primary">murI</name>
    <name evidence="8" type="ORF">BOW51_12080</name>
</gene>
<dbReference type="PANTHER" id="PTHR21198">
    <property type="entry name" value="GLUTAMATE RACEMASE"/>
    <property type="match status" value="1"/>
</dbReference>
<keyword evidence="9" id="KW-1185">Reference proteome</keyword>
<keyword evidence="6 7" id="KW-0961">Cell wall biogenesis/degradation</keyword>
<dbReference type="RefSeq" id="WP_078488256.1">
    <property type="nucleotide sequence ID" value="NZ_MPRJ01000109.1"/>
</dbReference>
<dbReference type="GO" id="GO:0008881">
    <property type="term" value="F:glutamate racemase activity"/>
    <property type="evidence" value="ECO:0007669"/>
    <property type="project" value="UniProtKB-UniRule"/>
</dbReference>
<dbReference type="Gene3D" id="3.40.50.1860">
    <property type="match status" value="2"/>
</dbReference>
<evidence type="ECO:0000256" key="7">
    <source>
        <dbReference type="HAMAP-Rule" id="MF_00258"/>
    </source>
</evidence>
<dbReference type="Pfam" id="PF01177">
    <property type="entry name" value="Asp_Glu_race"/>
    <property type="match status" value="1"/>
</dbReference>
<reference evidence="8 9" key="1">
    <citation type="submission" date="2016-11" db="EMBL/GenBank/DDBJ databases">
        <title>Mixed transmission modes and dynamic genome evolution in an obligate animal-bacterial symbiosis.</title>
        <authorList>
            <person name="Russell S.L."/>
            <person name="Corbett-Detig R.B."/>
            <person name="Cavanaugh C.M."/>
        </authorList>
    </citation>
    <scope>NUCLEOTIDE SEQUENCE [LARGE SCALE GENOMIC DNA]</scope>
    <source>
        <strain evidence="8">Se-Cadez</strain>
    </source>
</reference>
<dbReference type="InterPro" id="IPR001920">
    <property type="entry name" value="Asp/Glu_race"/>
</dbReference>
<feature type="binding site" evidence="7">
    <location>
        <begin position="43"/>
        <end position="44"/>
    </location>
    <ligand>
        <name>substrate</name>
    </ligand>
</feature>
<dbReference type="HAMAP" id="MF_00258">
    <property type="entry name" value="Glu_racemase"/>
    <property type="match status" value="1"/>
</dbReference>
<dbReference type="UniPathway" id="UPA00219"/>
<dbReference type="InterPro" id="IPR004391">
    <property type="entry name" value="Glu_race"/>
</dbReference>
<comment type="similarity">
    <text evidence="7">Belongs to the aspartate/glutamate racemases family.</text>
</comment>
<dbReference type="EC" id="5.1.1.3" evidence="2 7"/>
<keyword evidence="5 7" id="KW-0413">Isomerase</keyword>
<evidence type="ECO:0000256" key="6">
    <source>
        <dbReference type="ARBA" id="ARBA00023316"/>
    </source>
</evidence>
<feature type="binding site" evidence="7">
    <location>
        <begin position="11"/>
        <end position="12"/>
    </location>
    <ligand>
        <name>substrate</name>
    </ligand>
</feature>
<dbReference type="InterPro" id="IPR015942">
    <property type="entry name" value="Asp/Glu/hydantoin_racemase"/>
</dbReference>
<evidence type="ECO:0000256" key="3">
    <source>
        <dbReference type="ARBA" id="ARBA00022960"/>
    </source>
</evidence>
<dbReference type="NCBIfam" id="TIGR00067">
    <property type="entry name" value="glut_race"/>
    <property type="match status" value="1"/>
</dbReference>
<dbReference type="GO" id="GO:0071555">
    <property type="term" value="P:cell wall organization"/>
    <property type="evidence" value="ECO:0007669"/>
    <property type="project" value="UniProtKB-KW"/>
</dbReference>
<dbReference type="PANTHER" id="PTHR21198:SF2">
    <property type="entry name" value="GLUTAMATE RACEMASE"/>
    <property type="match status" value="1"/>
</dbReference>
<evidence type="ECO:0000313" key="8">
    <source>
        <dbReference type="EMBL" id="OOZ34503.1"/>
    </source>
</evidence>
<dbReference type="OrthoDB" id="9801055at2"/>
<dbReference type="Proteomes" id="UP000190896">
    <property type="component" value="Unassembled WGS sequence"/>
</dbReference>
<evidence type="ECO:0000256" key="1">
    <source>
        <dbReference type="ARBA" id="ARBA00001602"/>
    </source>
</evidence>
<dbReference type="GO" id="GO:0008360">
    <property type="term" value="P:regulation of cell shape"/>
    <property type="evidence" value="ECO:0007669"/>
    <property type="project" value="UniProtKB-KW"/>
</dbReference>
<evidence type="ECO:0000256" key="2">
    <source>
        <dbReference type="ARBA" id="ARBA00013090"/>
    </source>
</evidence>
<accession>A0A1T2KNP9</accession>
<proteinExistence type="inferred from homology"/>
<name>A0A1T2KNP9_9GAMM</name>
<dbReference type="SUPFAM" id="SSF53681">
    <property type="entry name" value="Aspartate/glutamate racemase"/>
    <property type="match status" value="2"/>
</dbReference>
<sequence length="265" mass="28884">MKPTSPIGVFDSGIGGLSILNHLHRELPNEDLIYVADSGFAPYGERSADEILARIRLITDFLCRREVKTIVVACNTATAVAIASLRQHLELPIVGVEPGLKPAANRTRSGTIGILATQGTLSSEKYNHLVNRHGREVAVISQVCNGLANQVEQGRVETQETRSMLTGYLEPMLQQGADTIALGCTHYPFLIPEIRKITGDEIAIIDTGPAVASEVIRRLEPVNRHPGHEREGVVSFFASGNEETAAERIGHYWPKPISVNKIPDL</sequence>
<comment type="pathway">
    <text evidence="7">Cell wall biogenesis; peptidoglycan biosynthesis.</text>
</comment>
<comment type="function">
    <text evidence="7">Provides the (R)-glutamate required for cell wall biosynthesis.</text>
</comment>
<dbReference type="EMBL" id="MPRJ01000109">
    <property type="protein sequence ID" value="OOZ34503.1"/>
    <property type="molecule type" value="Genomic_DNA"/>
</dbReference>
<evidence type="ECO:0000256" key="5">
    <source>
        <dbReference type="ARBA" id="ARBA00023235"/>
    </source>
</evidence>
<organism evidence="8 9">
    <name type="scientific">Solemya velesiana gill symbiont</name>
    <dbReference type="NCBI Taxonomy" id="1918948"/>
    <lineage>
        <taxon>Bacteria</taxon>
        <taxon>Pseudomonadati</taxon>
        <taxon>Pseudomonadota</taxon>
        <taxon>Gammaproteobacteria</taxon>
        <taxon>sulfur-oxidizing symbionts</taxon>
    </lineage>
</organism>
<comment type="catalytic activity">
    <reaction evidence="1 7">
        <text>L-glutamate = D-glutamate</text>
        <dbReference type="Rhea" id="RHEA:12813"/>
        <dbReference type="ChEBI" id="CHEBI:29985"/>
        <dbReference type="ChEBI" id="CHEBI:29986"/>
        <dbReference type="EC" id="5.1.1.3"/>
    </reaction>
</comment>
<dbReference type="PROSITE" id="PS00923">
    <property type="entry name" value="ASP_GLU_RACEMASE_1"/>
    <property type="match status" value="1"/>
</dbReference>
<feature type="active site" description="Proton donor/acceptor" evidence="7">
    <location>
        <position position="74"/>
    </location>
</feature>
<evidence type="ECO:0000313" key="9">
    <source>
        <dbReference type="Proteomes" id="UP000190896"/>
    </source>
</evidence>
<dbReference type="GO" id="GO:0009252">
    <property type="term" value="P:peptidoglycan biosynthetic process"/>
    <property type="evidence" value="ECO:0007669"/>
    <property type="project" value="UniProtKB-UniRule"/>
</dbReference>
<protein>
    <recommendedName>
        <fullName evidence="2 7">Glutamate racemase</fullName>
        <ecNumber evidence="2 7">5.1.1.3</ecNumber>
    </recommendedName>
</protein>
<feature type="binding site" evidence="7">
    <location>
        <begin position="185"/>
        <end position="186"/>
    </location>
    <ligand>
        <name>substrate</name>
    </ligand>
</feature>
<comment type="caution">
    <text evidence="8">The sequence shown here is derived from an EMBL/GenBank/DDBJ whole genome shotgun (WGS) entry which is preliminary data.</text>
</comment>
<dbReference type="AlphaFoldDB" id="A0A1T2KNP9"/>
<dbReference type="FunFam" id="3.40.50.1860:FF:000001">
    <property type="entry name" value="Glutamate racemase"/>
    <property type="match status" value="1"/>
</dbReference>